<keyword evidence="2" id="KW-1185">Reference proteome</keyword>
<dbReference type="InParanoid" id="A0A0C2SBF3"/>
<dbReference type="EMBL" id="KN818303">
    <property type="protein sequence ID" value="KIL60170.1"/>
    <property type="molecule type" value="Genomic_DNA"/>
</dbReference>
<dbReference type="AlphaFoldDB" id="A0A0C2SBF3"/>
<dbReference type="STRING" id="946122.A0A0C2SBF3"/>
<dbReference type="OrthoDB" id="3252356at2759"/>
<dbReference type="HOGENOM" id="CLU_020999_2_1_1"/>
<dbReference type="InterPro" id="IPR032675">
    <property type="entry name" value="LRR_dom_sf"/>
</dbReference>
<dbReference type="SUPFAM" id="SSF52047">
    <property type="entry name" value="RNI-like"/>
    <property type="match status" value="1"/>
</dbReference>
<dbReference type="Gene3D" id="1.20.1280.50">
    <property type="match status" value="1"/>
</dbReference>
<protein>
    <submittedName>
        <fullName evidence="1">Uncharacterized protein</fullName>
    </submittedName>
</protein>
<dbReference type="Gene3D" id="3.80.10.10">
    <property type="entry name" value="Ribonuclease Inhibitor"/>
    <property type="match status" value="1"/>
</dbReference>
<reference evidence="1 2" key="1">
    <citation type="submission" date="2014-04" db="EMBL/GenBank/DDBJ databases">
        <title>Evolutionary Origins and Diversification of the Mycorrhizal Mutualists.</title>
        <authorList>
            <consortium name="DOE Joint Genome Institute"/>
            <consortium name="Mycorrhizal Genomics Consortium"/>
            <person name="Kohler A."/>
            <person name="Kuo A."/>
            <person name="Nagy L.G."/>
            <person name="Floudas D."/>
            <person name="Copeland A."/>
            <person name="Barry K.W."/>
            <person name="Cichocki N."/>
            <person name="Veneault-Fourrey C."/>
            <person name="LaButti K."/>
            <person name="Lindquist E.A."/>
            <person name="Lipzen A."/>
            <person name="Lundell T."/>
            <person name="Morin E."/>
            <person name="Murat C."/>
            <person name="Riley R."/>
            <person name="Ohm R."/>
            <person name="Sun H."/>
            <person name="Tunlid A."/>
            <person name="Henrissat B."/>
            <person name="Grigoriev I.V."/>
            <person name="Hibbett D.S."/>
            <person name="Martin F."/>
        </authorList>
    </citation>
    <scope>NUCLEOTIDE SEQUENCE [LARGE SCALE GENOMIC DNA]</scope>
    <source>
        <strain evidence="1 2">Koide BX008</strain>
    </source>
</reference>
<accession>A0A0C2SBF3</accession>
<evidence type="ECO:0000313" key="1">
    <source>
        <dbReference type="EMBL" id="KIL60170.1"/>
    </source>
</evidence>
<evidence type="ECO:0000313" key="2">
    <source>
        <dbReference type="Proteomes" id="UP000054549"/>
    </source>
</evidence>
<organism evidence="1 2">
    <name type="scientific">Amanita muscaria (strain Koide BX008)</name>
    <dbReference type="NCBI Taxonomy" id="946122"/>
    <lineage>
        <taxon>Eukaryota</taxon>
        <taxon>Fungi</taxon>
        <taxon>Dikarya</taxon>
        <taxon>Basidiomycota</taxon>
        <taxon>Agaricomycotina</taxon>
        <taxon>Agaricomycetes</taxon>
        <taxon>Agaricomycetidae</taxon>
        <taxon>Agaricales</taxon>
        <taxon>Pluteineae</taxon>
        <taxon>Amanitaceae</taxon>
        <taxon>Amanita</taxon>
    </lineage>
</organism>
<dbReference type="Proteomes" id="UP000054549">
    <property type="component" value="Unassembled WGS sequence"/>
</dbReference>
<proteinExistence type="predicted"/>
<gene>
    <name evidence="1" type="ORF">M378DRAFT_168450</name>
</gene>
<sequence>MAWSLTSSPIHRLPDEVLSHIFHLCLHDDFDESNDQHLSPRIFTKICKRWTHVALTNKSLWSNVTMSLPLTPAQFIETNIRLLRSRPHPIDIHLDFRDPLWDWDEETHSFGVAEMSTVIRTLLPHVDRWHKLIVLTDTWAPIFCLLLTIGCVADSAPVLSTISLSRCNAYFAAKGETFTPKCLEAPIKLFGGIHLERLRHLSLVGVHVDWTGSYLANLQQLELKYHASNVMPSIDQFVRILDSCPRLNTLSIIGWGPRLDVAAESNGHGDKVPHGQHSRSTEVIGLECLTRFAFGFVDVEYAVGLLSLFRFPALQRLELEDVSSTINPFEERDCSAILKFVTGNRQCNDTEENEAQRLPLDRITSLELRGICASFDTFVAFFGCAMNLEHLILNQTNEEAIRSLGAPTDGSDIPGIVCPCLRTLHCQNVDEEVVGNTVATRHVAGGRKLDVVIVEQNG</sequence>
<name>A0A0C2SBF3_AMAMK</name>